<evidence type="ECO:0000313" key="15">
    <source>
        <dbReference type="Proteomes" id="UP000030762"/>
    </source>
</evidence>
<keyword evidence="4" id="KW-0547">Nucleotide-binding</keyword>
<feature type="region of interest" description="Disordered" evidence="12">
    <location>
        <begin position="1"/>
        <end position="45"/>
    </location>
</feature>
<gene>
    <name evidence="14" type="ORF">SDRG_11726</name>
</gene>
<keyword evidence="7" id="KW-0862">Zinc</keyword>
<reference evidence="14 15" key="1">
    <citation type="submission" date="2012-04" db="EMBL/GenBank/DDBJ databases">
        <title>The Genome Sequence of Saprolegnia declina VS20.</title>
        <authorList>
            <consortium name="The Broad Institute Genome Sequencing Platform"/>
            <person name="Russ C."/>
            <person name="Nusbaum C."/>
            <person name="Tyler B."/>
            <person name="van West P."/>
            <person name="Dieguez-Uribeondo J."/>
            <person name="de Bruijn I."/>
            <person name="Tripathy S."/>
            <person name="Jiang R."/>
            <person name="Young S.K."/>
            <person name="Zeng Q."/>
            <person name="Gargeya S."/>
            <person name="Fitzgerald M."/>
            <person name="Haas B."/>
            <person name="Abouelleil A."/>
            <person name="Alvarado L."/>
            <person name="Arachchi H.M."/>
            <person name="Berlin A."/>
            <person name="Chapman S.B."/>
            <person name="Goldberg J."/>
            <person name="Griggs A."/>
            <person name="Gujja S."/>
            <person name="Hansen M."/>
            <person name="Howarth C."/>
            <person name="Imamovic A."/>
            <person name="Larimer J."/>
            <person name="McCowen C."/>
            <person name="Montmayeur A."/>
            <person name="Murphy C."/>
            <person name="Neiman D."/>
            <person name="Pearson M."/>
            <person name="Priest M."/>
            <person name="Roberts A."/>
            <person name="Saif S."/>
            <person name="Shea T."/>
            <person name="Sisk P."/>
            <person name="Sykes S."/>
            <person name="Wortman J."/>
            <person name="Nusbaum C."/>
            <person name="Birren B."/>
        </authorList>
    </citation>
    <scope>NUCLEOTIDE SEQUENCE [LARGE SCALE GENOMIC DNA]</scope>
    <source>
        <strain evidence="14 15">VS20</strain>
    </source>
</reference>
<feature type="compositionally biased region" description="Low complexity" evidence="12">
    <location>
        <begin position="556"/>
        <end position="569"/>
    </location>
</feature>
<dbReference type="PROSITE" id="PS01358">
    <property type="entry name" value="ZF_RANBP2_1"/>
    <property type="match status" value="2"/>
</dbReference>
<evidence type="ECO:0000256" key="1">
    <source>
        <dbReference type="ARBA" id="ARBA00004123"/>
    </source>
</evidence>
<feature type="domain" description="RanBP2-type" evidence="13">
    <location>
        <begin position="120"/>
        <end position="150"/>
    </location>
</feature>
<evidence type="ECO:0000256" key="9">
    <source>
        <dbReference type="ARBA" id="ARBA00023242"/>
    </source>
</evidence>
<dbReference type="Gene3D" id="2.30.30.380">
    <property type="entry name" value="Zn-finger domain of Sec23/24"/>
    <property type="match status" value="2"/>
</dbReference>
<keyword evidence="15" id="KW-1185">Reference proteome</keyword>
<dbReference type="Pfam" id="PF21960">
    <property type="entry name" value="RCF1-5-like_lid"/>
    <property type="match status" value="1"/>
</dbReference>
<evidence type="ECO:0000256" key="8">
    <source>
        <dbReference type="ARBA" id="ARBA00022840"/>
    </source>
</evidence>
<dbReference type="GO" id="GO:0005634">
    <property type="term" value="C:nucleus"/>
    <property type="evidence" value="ECO:0007669"/>
    <property type="project" value="UniProtKB-SubCell"/>
</dbReference>
<evidence type="ECO:0000313" key="14">
    <source>
        <dbReference type="EMBL" id="EQC30672.1"/>
    </source>
</evidence>
<keyword evidence="9" id="KW-0539">Nucleus</keyword>
<comment type="similarity">
    <text evidence="2">Belongs to the rad17/RAD24 family.</text>
</comment>
<proteinExistence type="inferred from homology"/>
<evidence type="ECO:0000256" key="4">
    <source>
        <dbReference type="ARBA" id="ARBA00022741"/>
    </source>
</evidence>
<evidence type="ECO:0000256" key="6">
    <source>
        <dbReference type="ARBA" id="ARBA00022771"/>
    </source>
</evidence>
<dbReference type="RefSeq" id="XP_008615998.1">
    <property type="nucleotide sequence ID" value="XM_008617776.1"/>
</dbReference>
<dbReference type="SUPFAM" id="SSF90209">
    <property type="entry name" value="Ran binding protein zinc finger-like"/>
    <property type="match status" value="2"/>
</dbReference>
<dbReference type="GeneID" id="19952453"/>
<organism evidence="14 15">
    <name type="scientific">Saprolegnia diclina (strain VS20)</name>
    <dbReference type="NCBI Taxonomy" id="1156394"/>
    <lineage>
        <taxon>Eukaryota</taxon>
        <taxon>Sar</taxon>
        <taxon>Stramenopiles</taxon>
        <taxon>Oomycota</taxon>
        <taxon>Saprolegniomycetes</taxon>
        <taxon>Saprolegniales</taxon>
        <taxon>Saprolegniaceae</taxon>
        <taxon>Saprolegnia</taxon>
    </lineage>
</organism>
<dbReference type="SUPFAM" id="SSF52540">
    <property type="entry name" value="P-loop containing nucleoside triphosphate hydrolases"/>
    <property type="match status" value="1"/>
</dbReference>
<keyword evidence="5" id="KW-0227">DNA damage</keyword>
<dbReference type="GO" id="GO:0008270">
    <property type="term" value="F:zinc ion binding"/>
    <property type="evidence" value="ECO:0007669"/>
    <property type="project" value="UniProtKB-KW"/>
</dbReference>
<dbReference type="GO" id="GO:0033314">
    <property type="term" value="P:mitotic DNA replication checkpoint signaling"/>
    <property type="evidence" value="ECO:0007669"/>
    <property type="project" value="TreeGrafter"/>
</dbReference>
<dbReference type="CDD" id="cd18140">
    <property type="entry name" value="HLD_clamp_RFC"/>
    <property type="match status" value="1"/>
</dbReference>
<dbReference type="EMBL" id="JH767174">
    <property type="protein sequence ID" value="EQC30672.1"/>
    <property type="molecule type" value="Genomic_DNA"/>
</dbReference>
<evidence type="ECO:0000256" key="12">
    <source>
        <dbReference type="SAM" id="MobiDB-lite"/>
    </source>
</evidence>
<evidence type="ECO:0000256" key="5">
    <source>
        <dbReference type="ARBA" id="ARBA00022763"/>
    </source>
</evidence>
<dbReference type="GO" id="GO:0003682">
    <property type="term" value="F:chromatin binding"/>
    <property type="evidence" value="ECO:0007669"/>
    <property type="project" value="TreeGrafter"/>
</dbReference>
<dbReference type="AlphaFoldDB" id="T0RL57"/>
<dbReference type="InterPro" id="IPR001876">
    <property type="entry name" value="Znf_RanBP2"/>
</dbReference>
<dbReference type="PANTHER" id="PTHR12172">
    <property type="entry name" value="CELL CYCLE CHECKPOINT PROTEIN RAD17"/>
    <property type="match status" value="1"/>
</dbReference>
<dbReference type="GO" id="GO:0000077">
    <property type="term" value="P:DNA damage checkpoint signaling"/>
    <property type="evidence" value="ECO:0007669"/>
    <property type="project" value="TreeGrafter"/>
</dbReference>
<dbReference type="SMART" id="SM00382">
    <property type="entry name" value="AAA"/>
    <property type="match status" value="1"/>
</dbReference>
<dbReference type="VEuPathDB" id="FungiDB:SDRG_11726"/>
<dbReference type="Pfam" id="PF00641">
    <property type="entry name" value="Zn_ribbon_RanBP"/>
    <property type="match status" value="2"/>
</dbReference>
<keyword evidence="6 11" id="KW-0863">Zinc-finger</keyword>
<dbReference type="InterPro" id="IPR047854">
    <property type="entry name" value="RFC_lid"/>
</dbReference>
<dbReference type="InterPro" id="IPR003593">
    <property type="entry name" value="AAA+_ATPase"/>
</dbReference>
<dbReference type="OrthoDB" id="10265971at2759"/>
<keyword evidence="8" id="KW-0067">ATP-binding</keyword>
<evidence type="ECO:0000256" key="10">
    <source>
        <dbReference type="ARBA" id="ARBA00023306"/>
    </source>
</evidence>
<dbReference type="Pfam" id="PF03215">
    <property type="entry name" value="Rad17"/>
    <property type="match status" value="1"/>
</dbReference>
<dbReference type="Gene3D" id="1.10.8.60">
    <property type="match status" value="1"/>
</dbReference>
<evidence type="ECO:0000256" key="7">
    <source>
        <dbReference type="ARBA" id="ARBA00022833"/>
    </source>
</evidence>
<keyword evidence="10" id="KW-0131">Cell cycle</keyword>
<dbReference type="InParanoid" id="T0RL57"/>
<accession>T0RL57</accession>
<sequence>MEDAARGLFDNSDTSSDEEYRRKKGKRKRLTQADPTPSSPAPETWQCPRCTYANKALDGSCEMCDTKRPSTRLATRTTPTPMTQPETTTNTRSGTLAKATSKRPAPAPASKLLASTVKKKASSEWTCSMCTLINTARLLKCSVCGALRSSSSSVPLPAMPPHRPSETIDSNSDDDDDVAPAKPARSQLELPSKQLWNDKYTPLTMDELCVHPKKVQEVVAWLQQHAVERKTLGSQRLLFLCGPPGVGKSTIVRAAAASLHLDIKQWKDTSGVRPLGASSRSIALIEDFASFLERSQRYASLSFASSASPSQQHVILVEEWPAFLDQHRHEVQRLLQHRLNARDHRYPIIIIYSDVHETKVTPASLGAVFSTDVVASPLTHTIHCNPVASGMMKKYLGRIAARENVHVSSSQLSAIVEQSHGDLRHAVNTLQFQRKAASSSKPKEDVRARDSFASDFHLIGRVLHPKDHHDDDVLRECTLESAHVLATVHHNCIDVFTEIEDVYAAFETFSATDVLLRSAYKDRSNANVRCHCHRWLRREACHEDEEDDEDDDGVVSRSTTTRPSSSARRSSSERFAWPTRTLRRTRFARLRARPRTLSTPRRATCVHRRRRRLRRATRVQRCTATLCPTSAGSAMDGPWPSTRRRLRQSTTTTLLWTVIWTARSRAQDR</sequence>
<evidence type="ECO:0000259" key="13">
    <source>
        <dbReference type="PROSITE" id="PS50199"/>
    </source>
</evidence>
<dbReference type="Proteomes" id="UP000030762">
    <property type="component" value="Unassembled WGS sequence"/>
</dbReference>
<dbReference type="PANTHER" id="PTHR12172:SF0">
    <property type="entry name" value="CELL CYCLE CHECKPOINT PROTEIN RAD17"/>
    <property type="match status" value="1"/>
</dbReference>
<feature type="domain" description="RanBP2-type" evidence="13">
    <location>
        <begin position="41"/>
        <end position="70"/>
    </location>
</feature>
<feature type="region of interest" description="Disordered" evidence="12">
    <location>
        <begin position="150"/>
        <end position="188"/>
    </location>
</feature>
<dbReference type="InterPro" id="IPR004582">
    <property type="entry name" value="Checkpoint_prot_Rad17_Rad24"/>
</dbReference>
<evidence type="ECO:0000256" key="2">
    <source>
        <dbReference type="ARBA" id="ARBA00006168"/>
    </source>
</evidence>
<dbReference type="GO" id="GO:0005524">
    <property type="term" value="F:ATP binding"/>
    <property type="evidence" value="ECO:0007669"/>
    <property type="project" value="UniProtKB-KW"/>
</dbReference>
<protein>
    <recommendedName>
        <fullName evidence="13">RanBP2-type domain-containing protein</fullName>
    </recommendedName>
</protein>
<dbReference type="InterPro" id="IPR036443">
    <property type="entry name" value="Znf_RanBP2_sf"/>
</dbReference>
<feature type="region of interest" description="Disordered" evidence="12">
    <location>
        <begin position="72"/>
        <end position="110"/>
    </location>
</feature>
<dbReference type="eggNOG" id="KOG1970">
    <property type="taxonomic scope" value="Eukaryota"/>
</dbReference>
<name>T0RL57_SAPDV</name>
<keyword evidence="3" id="KW-0479">Metal-binding</keyword>
<dbReference type="GO" id="GO:0003689">
    <property type="term" value="F:DNA clamp loader activity"/>
    <property type="evidence" value="ECO:0007669"/>
    <property type="project" value="TreeGrafter"/>
</dbReference>
<dbReference type="SMART" id="SM00547">
    <property type="entry name" value="ZnF_RBZ"/>
    <property type="match status" value="2"/>
</dbReference>
<dbReference type="PROSITE" id="PS50199">
    <property type="entry name" value="ZF_RANBP2_2"/>
    <property type="match status" value="2"/>
</dbReference>
<dbReference type="Gene3D" id="3.40.50.300">
    <property type="entry name" value="P-loop containing nucleotide triphosphate hydrolases"/>
    <property type="match status" value="1"/>
</dbReference>
<feature type="region of interest" description="Disordered" evidence="12">
    <location>
        <begin position="546"/>
        <end position="574"/>
    </location>
</feature>
<dbReference type="InterPro" id="IPR027417">
    <property type="entry name" value="P-loop_NTPase"/>
</dbReference>
<comment type="subcellular location">
    <subcellularLocation>
        <location evidence="1">Nucleus</location>
    </subcellularLocation>
</comment>
<evidence type="ECO:0000256" key="3">
    <source>
        <dbReference type="ARBA" id="ARBA00022723"/>
    </source>
</evidence>
<dbReference type="STRING" id="1156394.T0RL57"/>
<dbReference type="GO" id="GO:0006281">
    <property type="term" value="P:DNA repair"/>
    <property type="evidence" value="ECO:0007669"/>
    <property type="project" value="InterPro"/>
</dbReference>
<evidence type="ECO:0000256" key="11">
    <source>
        <dbReference type="PROSITE-ProRule" id="PRU00322"/>
    </source>
</evidence>